<dbReference type="InterPro" id="IPR013785">
    <property type="entry name" value="Aldolase_TIM"/>
</dbReference>
<evidence type="ECO:0000256" key="4">
    <source>
        <dbReference type="ARBA" id="ARBA00022553"/>
    </source>
</evidence>
<evidence type="ECO:0000256" key="5">
    <source>
        <dbReference type="ARBA" id="ARBA00022598"/>
    </source>
</evidence>
<dbReference type="EMBL" id="BJMM01000002">
    <property type="protein sequence ID" value="GEB47956.1"/>
    <property type="molecule type" value="Genomic_DNA"/>
</dbReference>
<dbReference type="Gene3D" id="3.20.140.10">
    <property type="entry name" value="nicotinate phosphoribosyltransferase"/>
    <property type="match status" value="1"/>
</dbReference>
<dbReference type="NCBIfam" id="TIGR01513">
    <property type="entry name" value="NAPRTase_put"/>
    <property type="match status" value="1"/>
</dbReference>
<keyword evidence="7 9" id="KW-0808">Transferase</keyword>
<dbReference type="InterPro" id="IPR041525">
    <property type="entry name" value="N/Namide_PRibTrfase"/>
</dbReference>
<dbReference type="NCBIfam" id="NF006696">
    <property type="entry name" value="PRK09243.1-3"/>
    <property type="match status" value="1"/>
</dbReference>
<comment type="similarity">
    <text evidence="2 9">Belongs to the NAPRTase family.</text>
</comment>
<evidence type="ECO:0000256" key="2">
    <source>
        <dbReference type="ARBA" id="ARBA00010897"/>
    </source>
</evidence>
<gene>
    <name evidence="13" type="ORF">SCA03_05070</name>
</gene>
<comment type="function">
    <text evidence="9">Catalyzes the first step in the biosynthesis of NAD from nicotinic acid, the ATP-dependent synthesis of beta-nicotinate D-ribonucleotide from nicotinate and 5-phospho-D-ribose 1-phosphate.</text>
</comment>
<dbReference type="NCBIfam" id="NF009131">
    <property type="entry name" value="PRK12484.1"/>
    <property type="match status" value="1"/>
</dbReference>
<evidence type="ECO:0000256" key="9">
    <source>
        <dbReference type="RuleBase" id="RU365100"/>
    </source>
</evidence>
<reference evidence="13 14" key="1">
    <citation type="submission" date="2019-06" db="EMBL/GenBank/DDBJ databases">
        <title>Whole genome shotgun sequence of Streptomyces cacaoi subsp. cacaoi NBRC 12748.</title>
        <authorList>
            <person name="Hosoyama A."/>
            <person name="Uohara A."/>
            <person name="Ohji S."/>
            <person name="Ichikawa N."/>
        </authorList>
    </citation>
    <scope>NUCLEOTIDE SEQUENCE [LARGE SCALE GENOMIC DNA]</scope>
    <source>
        <strain evidence="13 14">NBRC 12748</strain>
    </source>
</reference>
<keyword evidence="5 9" id="KW-0436">Ligase</keyword>
<comment type="PTM">
    <text evidence="9">Transiently phosphorylated on a His residue during the reaction cycle. Phosphorylation strongly increases the affinity for substrates and increases the rate of nicotinate D-ribonucleotide production. Dephosphorylation regenerates the low-affinity form of the enzyme, leading to product release.</text>
</comment>
<accession>A0A4Y3QRE6</accession>
<keyword evidence="14" id="KW-1185">Reference proteome</keyword>
<evidence type="ECO:0000256" key="6">
    <source>
        <dbReference type="ARBA" id="ARBA00022642"/>
    </source>
</evidence>
<dbReference type="PIRSF" id="PIRSF000484">
    <property type="entry name" value="NAPRT"/>
    <property type="match status" value="1"/>
</dbReference>
<sequence>MPGATTADLYEVTMAMSYLREGMTAPATFDLFVRRLPADRGFLVAAGIEDVLDHLAGLHTTERDLADFAAALGHPPRDVAPLAGLSFTGEVRAVPEGTVVLPGEPLVEVTAPLPEAQLVESFVLNEISYQTSLASKAVRSVLAADGTPVVDFSLRRTHSTRAAFHAARVGRLTGFSATSNVEAAAAWDIPATGTMAHSYIEAFGPEERAFRAFAEAHPGPVTLLVDTYDTAGGVGTAARVLRSLDRPGSAIRIDSGDLAEEAVRARRILDSAGLADVRIVVSGGLDEYAVDELRRRRAPVDVFAVGTKVGVSADAPYLNSAYKLVEYDGRPVMKLSTKKVTAPGRKQVHRSEAGGDLVTLADEEPPGPGRPLLRTLMHEGRRVHPREDLADARRRCAAEVAALDPAARGIHSPEPPSCRFSPRLDALTAKVQQHIEDAYTK</sequence>
<feature type="domain" description="Nicotinate phosphoribosyltransferase N-terminal" evidence="12">
    <location>
        <begin position="7"/>
        <end position="128"/>
    </location>
</feature>
<dbReference type="PANTHER" id="PTHR11098">
    <property type="entry name" value="NICOTINATE PHOSPHORIBOSYLTRANSFERASE"/>
    <property type="match status" value="1"/>
</dbReference>
<dbReference type="GO" id="GO:0034355">
    <property type="term" value="P:NAD+ biosynthetic process via the salvage pathway"/>
    <property type="evidence" value="ECO:0007669"/>
    <property type="project" value="TreeGrafter"/>
</dbReference>
<protein>
    <recommendedName>
        <fullName evidence="3 9">Nicotinate phosphoribosyltransferase</fullName>
        <ecNumber evidence="3 9">6.3.4.21</ecNumber>
    </recommendedName>
</protein>
<keyword evidence="6 9" id="KW-0662">Pyridine nucleotide biosynthesis</keyword>
<keyword evidence="4" id="KW-0597">Phosphoprotein</keyword>
<keyword evidence="13" id="KW-0328">Glycosyltransferase</keyword>
<evidence type="ECO:0000256" key="7">
    <source>
        <dbReference type="ARBA" id="ARBA00022679"/>
    </source>
</evidence>
<evidence type="ECO:0000256" key="3">
    <source>
        <dbReference type="ARBA" id="ARBA00013236"/>
    </source>
</evidence>
<evidence type="ECO:0000256" key="10">
    <source>
        <dbReference type="SAM" id="MobiDB-lite"/>
    </source>
</evidence>
<evidence type="ECO:0000256" key="8">
    <source>
        <dbReference type="ARBA" id="ARBA00048668"/>
    </source>
</evidence>
<dbReference type="InterPro" id="IPR040727">
    <property type="entry name" value="NAPRTase_N"/>
</dbReference>
<evidence type="ECO:0000256" key="1">
    <source>
        <dbReference type="ARBA" id="ARBA00004952"/>
    </source>
</evidence>
<dbReference type="InterPro" id="IPR007229">
    <property type="entry name" value="Nic_PRibTrfase-Fam"/>
</dbReference>
<dbReference type="UniPathway" id="UPA00253">
    <property type="reaction ID" value="UER00457"/>
</dbReference>
<dbReference type="Pfam" id="PF17767">
    <property type="entry name" value="NAPRTase_N"/>
    <property type="match status" value="1"/>
</dbReference>
<evidence type="ECO:0000313" key="13">
    <source>
        <dbReference type="EMBL" id="GEB47956.1"/>
    </source>
</evidence>
<dbReference type="Proteomes" id="UP000319210">
    <property type="component" value="Unassembled WGS sequence"/>
</dbReference>
<dbReference type="GO" id="GO:0005829">
    <property type="term" value="C:cytosol"/>
    <property type="evidence" value="ECO:0007669"/>
    <property type="project" value="TreeGrafter"/>
</dbReference>
<dbReference type="GO" id="GO:0004516">
    <property type="term" value="F:nicotinate phosphoribosyltransferase activity"/>
    <property type="evidence" value="ECO:0007669"/>
    <property type="project" value="UniProtKB-UniRule"/>
</dbReference>
<evidence type="ECO:0000259" key="12">
    <source>
        <dbReference type="Pfam" id="PF17767"/>
    </source>
</evidence>
<dbReference type="Gene3D" id="3.20.20.70">
    <property type="entry name" value="Aldolase class I"/>
    <property type="match status" value="1"/>
</dbReference>
<comment type="catalytic activity">
    <reaction evidence="8 9">
        <text>5-phospho-alpha-D-ribose 1-diphosphate + nicotinate + ATP + H2O = nicotinate beta-D-ribonucleotide + ADP + phosphate + diphosphate</text>
        <dbReference type="Rhea" id="RHEA:36163"/>
        <dbReference type="ChEBI" id="CHEBI:15377"/>
        <dbReference type="ChEBI" id="CHEBI:30616"/>
        <dbReference type="ChEBI" id="CHEBI:32544"/>
        <dbReference type="ChEBI" id="CHEBI:33019"/>
        <dbReference type="ChEBI" id="CHEBI:43474"/>
        <dbReference type="ChEBI" id="CHEBI:57502"/>
        <dbReference type="ChEBI" id="CHEBI:58017"/>
        <dbReference type="ChEBI" id="CHEBI:456216"/>
        <dbReference type="EC" id="6.3.4.21"/>
    </reaction>
</comment>
<dbReference type="GO" id="GO:0016757">
    <property type="term" value="F:glycosyltransferase activity"/>
    <property type="evidence" value="ECO:0007669"/>
    <property type="project" value="UniProtKB-KW"/>
</dbReference>
<dbReference type="RefSeq" id="WP_086815542.1">
    <property type="nucleotide sequence ID" value="NZ_BJMM01000002.1"/>
</dbReference>
<dbReference type="EC" id="6.3.4.21" evidence="3 9"/>
<feature type="domain" description="Nicotinate/nicotinamide phosphoribosyltransferase" evidence="11">
    <location>
        <begin position="149"/>
        <end position="337"/>
    </location>
</feature>
<dbReference type="OrthoDB" id="9770610at2"/>
<evidence type="ECO:0000313" key="14">
    <source>
        <dbReference type="Proteomes" id="UP000319210"/>
    </source>
</evidence>
<organism evidence="13 14">
    <name type="scientific">Streptomyces cacaoi</name>
    <dbReference type="NCBI Taxonomy" id="1898"/>
    <lineage>
        <taxon>Bacteria</taxon>
        <taxon>Bacillati</taxon>
        <taxon>Actinomycetota</taxon>
        <taxon>Actinomycetes</taxon>
        <taxon>Kitasatosporales</taxon>
        <taxon>Streptomycetaceae</taxon>
        <taxon>Streptomyces</taxon>
    </lineage>
</organism>
<dbReference type="InterPro" id="IPR006405">
    <property type="entry name" value="Nic_PRibTrfase_pncB"/>
</dbReference>
<dbReference type="CDD" id="cd01570">
    <property type="entry name" value="NAPRTase_A"/>
    <property type="match status" value="1"/>
</dbReference>
<dbReference type="PANTHER" id="PTHR11098:SF1">
    <property type="entry name" value="NICOTINATE PHOSPHORIBOSYLTRANSFERASE"/>
    <property type="match status" value="1"/>
</dbReference>
<dbReference type="SUPFAM" id="SSF51690">
    <property type="entry name" value="Nicotinate/Quinolinate PRTase C-terminal domain-like"/>
    <property type="match status" value="1"/>
</dbReference>
<comment type="caution">
    <text evidence="13">The sequence shown here is derived from an EMBL/GenBank/DDBJ whole genome shotgun (WGS) entry which is preliminary data.</text>
</comment>
<dbReference type="Pfam" id="PF04095">
    <property type="entry name" value="NAPRTase"/>
    <property type="match status" value="1"/>
</dbReference>
<dbReference type="SUPFAM" id="SSF54675">
    <property type="entry name" value="Nicotinate/Quinolinate PRTase N-terminal domain-like"/>
    <property type="match status" value="1"/>
</dbReference>
<comment type="pathway">
    <text evidence="1 9">Cofactor biosynthesis; NAD(+) biosynthesis; nicotinate D-ribonucleotide from nicotinate: step 1/1.</text>
</comment>
<name>A0A4Y3QRE6_STRCI</name>
<dbReference type="InterPro" id="IPR036068">
    <property type="entry name" value="Nicotinate_pribotase-like_C"/>
</dbReference>
<dbReference type="AlphaFoldDB" id="A0A4Y3QRE6"/>
<evidence type="ECO:0000259" key="11">
    <source>
        <dbReference type="Pfam" id="PF04095"/>
    </source>
</evidence>
<proteinExistence type="inferred from homology"/>
<feature type="region of interest" description="Disordered" evidence="10">
    <location>
        <begin position="347"/>
        <end position="369"/>
    </location>
</feature>